<evidence type="ECO:0000313" key="2">
    <source>
        <dbReference type="Proteomes" id="UP000193498"/>
    </source>
</evidence>
<gene>
    <name evidence="1" type="ORF">K493DRAFT_359216</name>
</gene>
<dbReference type="AlphaFoldDB" id="A0A1Y1XSF3"/>
<accession>A0A1Y1XSF3</accession>
<organism evidence="1 2">
    <name type="scientific">Basidiobolus meristosporus CBS 931.73</name>
    <dbReference type="NCBI Taxonomy" id="1314790"/>
    <lineage>
        <taxon>Eukaryota</taxon>
        <taxon>Fungi</taxon>
        <taxon>Fungi incertae sedis</taxon>
        <taxon>Zoopagomycota</taxon>
        <taxon>Entomophthoromycotina</taxon>
        <taxon>Basidiobolomycetes</taxon>
        <taxon>Basidiobolales</taxon>
        <taxon>Basidiobolaceae</taxon>
        <taxon>Basidiobolus</taxon>
    </lineage>
</organism>
<dbReference type="EMBL" id="MCFE01000509">
    <property type="protein sequence ID" value="ORX88687.1"/>
    <property type="molecule type" value="Genomic_DNA"/>
</dbReference>
<dbReference type="Proteomes" id="UP000193498">
    <property type="component" value="Unassembled WGS sequence"/>
</dbReference>
<proteinExistence type="predicted"/>
<name>A0A1Y1XSF3_9FUNG</name>
<dbReference type="InParanoid" id="A0A1Y1XSF3"/>
<comment type="caution">
    <text evidence="1">The sequence shown here is derived from an EMBL/GenBank/DDBJ whole genome shotgun (WGS) entry which is preliminary data.</text>
</comment>
<sequence length="63" mass="7151">MSGRAECVKALDNNGHKSYSGNGMTFCVARDTGATPEYHYPWGKLEEKFRNQQNFKGYIISDM</sequence>
<keyword evidence="2" id="KW-1185">Reference proteome</keyword>
<protein>
    <submittedName>
        <fullName evidence="1">Uncharacterized protein</fullName>
    </submittedName>
</protein>
<reference evidence="1 2" key="1">
    <citation type="submission" date="2016-07" db="EMBL/GenBank/DDBJ databases">
        <title>Pervasive Adenine N6-methylation of Active Genes in Fungi.</title>
        <authorList>
            <consortium name="DOE Joint Genome Institute"/>
            <person name="Mondo S.J."/>
            <person name="Dannebaum R.O."/>
            <person name="Kuo R.C."/>
            <person name="Labutti K."/>
            <person name="Haridas S."/>
            <person name="Kuo A."/>
            <person name="Salamov A."/>
            <person name="Ahrendt S.R."/>
            <person name="Lipzen A."/>
            <person name="Sullivan W."/>
            <person name="Andreopoulos W.B."/>
            <person name="Clum A."/>
            <person name="Lindquist E."/>
            <person name="Daum C."/>
            <person name="Ramamoorthy G.K."/>
            <person name="Gryganskyi A."/>
            <person name="Culley D."/>
            <person name="Magnuson J.K."/>
            <person name="James T.Y."/>
            <person name="O'Malley M.A."/>
            <person name="Stajich J.E."/>
            <person name="Spatafora J.W."/>
            <person name="Visel A."/>
            <person name="Grigoriev I.V."/>
        </authorList>
    </citation>
    <scope>NUCLEOTIDE SEQUENCE [LARGE SCALE GENOMIC DNA]</scope>
    <source>
        <strain evidence="1 2">CBS 931.73</strain>
    </source>
</reference>
<evidence type="ECO:0000313" key="1">
    <source>
        <dbReference type="EMBL" id="ORX88687.1"/>
    </source>
</evidence>